<dbReference type="EMBL" id="SPHZ02000003">
    <property type="protein sequence ID" value="KAF0928077.1"/>
    <property type="molecule type" value="Genomic_DNA"/>
</dbReference>
<gene>
    <name evidence="1" type="ORF">E2562_037669</name>
</gene>
<evidence type="ECO:0000313" key="1">
    <source>
        <dbReference type="EMBL" id="KAF0928077.1"/>
    </source>
</evidence>
<name>A0A6G1ETX7_9ORYZ</name>
<keyword evidence="2" id="KW-1185">Reference proteome</keyword>
<reference evidence="1 2" key="1">
    <citation type="submission" date="2019-11" db="EMBL/GenBank/DDBJ databases">
        <title>Whole genome sequence of Oryza granulata.</title>
        <authorList>
            <person name="Li W."/>
        </authorList>
    </citation>
    <scope>NUCLEOTIDE SEQUENCE [LARGE SCALE GENOMIC DNA]</scope>
    <source>
        <strain evidence="2">cv. Menghai</strain>
        <tissue evidence="1">Leaf</tissue>
    </source>
</reference>
<dbReference type="AlphaFoldDB" id="A0A6G1ETX7"/>
<proteinExistence type="predicted"/>
<evidence type="ECO:0000313" key="2">
    <source>
        <dbReference type="Proteomes" id="UP000479710"/>
    </source>
</evidence>
<organism evidence="1 2">
    <name type="scientific">Oryza meyeriana var. granulata</name>
    <dbReference type="NCBI Taxonomy" id="110450"/>
    <lineage>
        <taxon>Eukaryota</taxon>
        <taxon>Viridiplantae</taxon>
        <taxon>Streptophyta</taxon>
        <taxon>Embryophyta</taxon>
        <taxon>Tracheophyta</taxon>
        <taxon>Spermatophyta</taxon>
        <taxon>Magnoliopsida</taxon>
        <taxon>Liliopsida</taxon>
        <taxon>Poales</taxon>
        <taxon>Poaceae</taxon>
        <taxon>BOP clade</taxon>
        <taxon>Oryzoideae</taxon>
        <taxon>Oryzeae</taxon>
        <taxon>Oryzinae</taxon>
        <taxon>Oryza</taxon>
        <taxon>Oryza meyeriana</taxon>
    </lineage>
</organism>
<accession>A0A6G1ETX7</accession>
<sequence length="62" mass="6354">MSPSSLATTAVFVRGGHVASQCVPVTHVLCGDLGLSILFTASHGVGPTGEGEFLLIKLKMNT</sequence>
<protein>
    <submittedName>
        <fullName evidence="1">Uncharacterized protein</fullName>
    </submittedName>
</protein>
<comment type="caution">
    <text evidence="1">The sequence shown here is derived from an EMBL/GenBank/DDBJ whole genome shotgun (WGS) entry which is preliminary data.</text>
</comment>
<dbReference type="Proteomes" id="UP000479710">
    <property type="component" value="Unassembled WGS sequence"/>
</dbReference>